<evidence type="ECO:0000313" key="2">
    <source>
        <dbReference type="EMBL" id="KAI5326499.1"/>
    </source>
</evidence>
<dbReference type="EMBL" id="JAJFAZ020000006">
    <property type="protein sequence ID" value="KAI5326499.1"/>
    <property type="molecule type" value="Genomic_DNA"/>
</dbReference>
<sequence length="119" mass="12704">MAKENEAASQATVNGDDTHEISTMSSIGVSIINFQNNLLAVGSTSKGSGCGGSRSLLNHYGEFLGLDSKRVPNNPAASQFVEALAKAWTEYTNPSEVNKGICELQNHGHILSLMSNFFK</sequence>
<keyword evidence="3" id="KW-1185">Reference proteome</keyword>
<reference evidence="2 3" key="1">
    <citation type="journal article" date="2022" name="G3 (Bethesda)">
        <title>Whole-genome sequence and methylome profiling of the almond [Prunus dulcis (Mill.) D.A. Webb] cultivar 'Nonpareil'.</title>
        <authorList>
            <person name="D'Amico-Willman K.M."/>
            <person name="Ouma W.Z."/>
            <person name="Meulia T."/>
            <person name="Sideli G.M."/>
            <person name="Gradziel T.M."/>
            <person name="Fresnedo-Ramirez J."/>
        </authorList>
    </citation>
    <scope>NUCLEOTIDE SEQUENCE [LARGE SCALE GENOMIC DNA]</scope>
    <source>
        <strain evidence="2">Clone GOH B32 T37-40</strain>
    </source>
</reference>
<feature type="compositionally biased region" description="Polar residues" evidence="1">
    <location>
        <begin position="7"/>
        <end position="20"/>
    </location>
</feature>
<feature type="region of interest" description="Disordered" evidence="1">
    <location>
        <begin position="1"/>
        <end position="20"/>
    </location>
</feature>
<comment type="caution">
    <text evidence="2">The sequence shown here is derived from an EMBL/GenBank/DDBJ whole genome shotgun (WGS) entry which is preliminary data.</text>
</comment>
<evidence type="ECO:0000256" key="1">
    <source>
        <dbReference type="SAM" id="MobiDB-lite"/>
    </source>
</evidence>
<name>A0AAD4YYY2_PRUDU</name>
<protein>
    <submittedName>
        <fullName evidence="2">Uncharacterized protein</fullName>
    </submittedName>
</protein>
<gene>
    <name evidence="2" type="ORF">L3X38_035573</name>
</gene>
<dbReference type="Proteomes" id="UP001054821">
    <property type="component" value="Chromosome 6"/>
</dbReference>
<accession>A0AAD4YYY2</accession>
<organism evidence="2 3">
    <name type="scientific">Prunus dulcis</name>
    <name type="common">Almond</name>
    <name type="synonym">Amygdalus dulcis</name>
    <dbReference type="NCBI Taxonomy" id="3755"/>
    <lineage>
        <taxon>Eukaryota</taxon>
        <taxon>Viridiplantae</taxon>
        <taxon>Streptophyta</taxon>
        <taxon>Embryophyta</taxon>
        <taxon>Tracheophyta</taxon>
        <taxon>Spermatophyta</taxon>
        <taxon>Magnoliopsida</taxon>
        <taxon>eudicotyledons</taxon>
        <taxon>Gunneridae</taxon>
        <taxon>Pentapetalae</taxon>
        <taxon>rosids</taxon>
        <taxon>fabids</taxon>
        <taxon>Rosales</taxon>
        <taxon>Rosaceae</taxon>
        <taxon>Amygdaloideae</taxon>
        <taxon>Amygdaleae</taxon>
        <taxon>Prunus</taxon>
    </lineage>
</organism>
<proteinExistence type="predicted"/>
<evidence type="ECO:0000313" key="3">
    <source>
        <dbReference type="Proteomes" id="UP001054821"/>
    </source>
</evidence>
<dbReference type="AlphaFoldDB" id="A0AAD4YYY2"/>